<organism evidence="1 2">
    <name type="scientific">Friedmanniomyces simplex</name>
    <dbReference type="NCBI Taxonomy" id="329884"/>
    <lineage>
        <taxon>Eukaryota</taxon>
        <taxon>Fungi</taxon>
        <taxon>Dikarya</taxon>
        <taxon>Ascomycota</taxon>
        <taxon>Pezizomycotina</taxon>
        <taxon>Dothideomycetes</taxon>
        <taxon>Dothideomycetidae</taxon>
        <taxon>Mycosphaerellales</taxon>
        <taxon>Teratosphaeriaceae</taxon>
        <taxon>Friedmanniomyces</taxon>
    </lineage>
</organism>
<evidence type="ECO:0000313" key="1">
    <source>
        <dbReference type="EMBL" id="TKA72439.1"/>
    </source>
</evidence>
<dbReference type="AlphaFoldDB" id="A0A4V5NFU6"/>
<accession>A0A4V5NFU6</accession>
<evidence type="ECO:0000313" key="2">
    <source>
        <dbReference type="Proteomes" id="UP000309340"/>
    </source>
</evidence>
<comment type="caution">
    <text evidence="1">The sequence shown here is derived from an EMBL/GenBank/DDBJ whole genome shotgun (WGS) entry which is preliminary data.</text>
</comment>
<reference evidence="1 2" key="1">
    <citation type="submission" date="2017-03" db="EMBL/GenBank/DDBJ databases">
        <title>Genomes of endolithic fungi from Antarctica.</title>
        <authorList>
            <person name="Coleine C."/>
            <person name="Masonjones S."/>
            <person name="Stajich J.E."/>
        </authorList>
    </citation>
    <scope>NUCLEOTIDE SEQUENCE [LARGE SCALE GENOMIC DNA]</scope>
    <source>
        <strain evidence="1 2">CCFEE 5184</strain>
    </source>
</reference>
<protein>
    <submittedName>
        <fullName evidence="1">Uncharacterized protein</fullName>
    </submittedName>
</protein>
<dbReference type="Proteomes" id="UP000309340">
    <property type="component" value="Unassembled WGS sequence"/>
</dbReference>
<gene>
    <name evidence="1" type="ORF">B0A55_08006</name>
</gene>
<sequence length="106" mass="12338">MSNFRVNPLFRRVKSHGWRNTPWQYRRNLSYPSISHWKRNRVAVFNLPLRAVESDVFRLGIWGSVHLTQPPCTALVATMHRGSGEQASVTIRDHVWADYGYDEDVA</sequence>
<keyword evidence="2" id="KW-1185">Reference proteome</keyword>
<name>A0A4V5NFU6_9PEZI</name>
<dbReference type="EMBL" id="NAJQ01000309">
    <property type="protein sequence ID" value="TKA72439.1"/>
    <property type="molecule type" value="Genomic_DNA"/>
</dbReference>
<proteinExistence type="predicted"/>